<protein>
    <recommendedName>
        <fullName evidence="1">HNH nuclease domain-containing protein</fullName>
    </recommendedName>
</protein>
<evidence type="ECO:0000259" key="1">
    <source>
        <dbReference type="Pfam" id="PF13391"/>
    </source>
</evidence>
<proteinExistence type="predicted"/>
<name>A0A0F9HY51_9ZZZZ</name>
<sequence length="292" mass="32629">MAFWIFKVAEQDLYPDEAGLKYVYDNTHSVRVQCGDTFLYLDKTQGYSFTATGTVCRVGERKPTASEAARTRNVRIVYTAHLSDVVWFSSPLSVSPAKAEGKRNRAQLGIADVNLLGWSQSMPSLGEPMYSAILALAELQNLVPSEPHKDFSVPDNWSRTKARPVMRSFSRPVMKRSGNACVVCGTSLLGLVEAAHLSPYASDVKNRANPANGICLCRYCHRALDLRLIAIKPDGQLLVSPEIPDPVARFHFDQLTSEQRRAWLVGVDSTFLELTVKWHEEYLSSNRVEHAR</sequence>
<dbReference type="EMBL" id="LAZR01021054">
    <property type="protein sequence ID" value="KKL86640.1"/>
    <property type="molecule type" value="Genomic_DNA"/>
</dbReference>
<gene>
    <name evidence="2" type="ORF">LCGC14_1942720</name>
</gene>
<reference evidence="2" key="1">
    <citation type="journal article" date="2015" name="Nature">
        <title>Complex archaea that bridge the gap between prokaryotes and eukaryotes.</title>
        <authorList>
            <person name="Spang A."/>
            <person name="Saw J.H."/>
            <person name="Jorgensen S.L."/>
            <person name="Zaremba-Niedzwiedzka K."/>
            <person name="Martijn J."/>
            <person name="Lind A.E."/>
            <person name="van Eijk R."/>
            <person name="Schleper C."/>
            <person name="Guy L."/>
            <person name="Ettema T.J."/>
        </authorList>
    </citation>
    <scope>NUCLEOTIDE SEQUENCE</scope>
</reference>
<comment type="caution">
    <text evidence="2">The sequence shown here is derived from an EMBL/GenBank/DDBJ whole genome shotgun (WGS) entry which is preliminary data.</text>
</comment>
<accession>A0A0F9HY51</accession>
<feature type="domain" description="HNH nuclease" evidence="1">
    <location>
        <begin position="181"/>
        <end position="232"/>
    </location>
</feature>
<dbReference type="InterPro" id="IPR003615">
    <property type="entry name" value="HNH_nuc"/>
</dbReference>
<organism evidence="2">
    <name type="scientific">marine sediment metagenome</name>
    <dbReference type="NCBI Taxonomy" id="412755"/>
    <lineage>
        <taxon>unclassified sequences</taxon>
        <taxon>metagenomes</taxon>
        <taxon>ecological metagenomes</taxon>
    </lineage>
</organism>
<dbReference type="Pfam" id="PF13391">
    <property type="entry name" value="HNH_2"/>
    <property type="match status" value="1"/>
</dbReference>
<evidence type="ECO:0000313" key="2">
    <source>
        <dbReference type="EMBL" id="KKL86640.1"/>
    </source>
</evidence>
<dbReference type="AlphaFoldDB" id="A0A0F9HY51"/>